<comment type="caution">
    <text evidence="3">The sequence shown here is derived from an EMBL/GenBank/DDBJ whole genome shotgun (WGS) entry which is preliminary data.</text>
</comment>
<feature type="region of interest" description="Disordered" evidence="1">
    <location>
        <begin position="77"/>
        <end position="156"/>
    </location>
</feature>
<dbReference type="InterPro" id="IPR035979">
    <property type="entry name" value="RBD_domain_sf"/>
</dbReference>
<feature type="compositionally biased region" description="Low complexity" evidence="1">
    <location>
        <begin position="126"/>
        <end position="156"/>
    </location>
</feature>
<dbReference type="InterPro" id="IPR012677">
    <property type="entry name" value="Nucleotide-bd_a/b_plait_sf"/>
</dbReference>
<proteinExistence type="predicted"/>
<feature type="compositionally biased region" description="Polar residues" evidence="1">
    <location>
        <begin position="106"/>
        <end position="117"/>
    </location>
</feature>
<sequence>MATGITKTARMACSFRTHSFRSSLFADGLVSPCLHLAARHVRSPSTLNCSARVGQGLRLVSSQSKARSSDQLEVLRKDTSWHSNHPSSNDCRRWSGISGDGGGDQSARSKQSLQGTFVTGGKWDTPTHSSTTTGLSSSGSPWVPPSSTTTATTTSTWDSLKQQISSDLSDDESSQSNIQANLKKLDAISKVTKRKQAYSPFMLITQLPSTVMPDDIKRMASSEGSIKDIIYHRNQYMEFQNRATVVFRSATDAVEFITQKYGKFLGTHKLNMTLVTMTD</sequence>
<accession>A0A9P6UZ77</accession>
<evidence type="ECO:0000259" key="2">
    <source>
        <dbReference type="Pfam" id="PF00076"/>
    </source>
</evidence>
<dbReference type="CDD" id="cd00590">
    <property type="entry name" value="RRM_SF"/>
    <property type="match status" value="1"/>
</dbReference>
<dbReference type="AlphaFoldDB" id="A0A9P6UZ77"/>
<dbReference type="Pfam" id="PF00076">
    <property type="entry name" value="RRM_1"/>
    <property type="match status" value="1"/>
</dbReference>
<evidence type="ECO:0000313" key="4">
    <source>
        <dbReference type="Proteomes" id="UP000738325"/>
    </source>
</evidence>
<reference evidence="3" key="1">
    <citation type="journal article" date="2020" name="Fungal Divers.">
        <title>Resolving the Mortierellaceae phylogeny through synthesis of multi-gene phylogenetics and phylogenomics.</title>
        <authorList>
            <person name="Vandepol N."/>
            <person name="Liber J."/>
            <person name="Desiro A."/>
            <person name="Na H."/>
            <person name="Kennedy M."/>
            <person name="Barry K."/>
            <person name="Grigoriev I.V."/>
            <person name="Miller A.N."/>
            <person name="O'Donnell K."/>
            <person name="Stajich J.E."/>
            <person name="Bonito G."/>
        </authorList>
    </citation>
    <scope>NUCLEOTIDE SEQUENCE</scope>
    <source>
        <strain evidence="3">REB-010B</strain>
    </source>
</reference>
<dbReference type="InterPro" id="IPR000504">
    <property type="entry name" value="RRM_dom"/>
</dbReference>
<gene>
    <name evidence="3" type="ORF">BGZ99_007813</name>
</gene>
<keyword evidence="4" id="KW-1185">Reference proteome</keyword>
<dbReference type="EMBL" id="JAAAIP010000058">
    <property type="protein sequence ID" value="KAG0327343.1"/>
    <property type="molecule type" value="Genomic_DNA"/>
</dbReference>
<dbReference type="GO" id="GO:0003723">
    <property type="term" value="F:RNA binding"/>
    <property type="evidence" value="ECO:0007669"/>
    <property type="project" value="InterPro"/>
</dbReference>
<feature type="domain" description="RRM" evidence="2">
    <location>
        <begin position="204"/>
        <end position="270"/>
    </location>
</feature>
<dbReference type="Proteomes" id="UP000738325">
    <property type="component" value="Unassembled WGS sequence"/>
</dbReference>
<organism evidence="3 4">
    <name type="scientific">Dissophora globulifera</name>
    <dbReference type="NCBI Taxonomy" id="979702"/>
    <lineage>
        <taxon>Eukaryota</taxon>
        <taxon>Fungi</taxon>
        <taxon>Fungi incertae sedis</taxon>
        <taxon>Mucoromycota</taxon>
        <taxon>Mortierellomycotina</taxon>
        <taxon>Mortierellomycetes</taxon>
        <taxon>Mortierellales</taxon>
        <taxon>Mortierellaceae</taxon>
        <taxon>Dissophora</taxon>
    </lineage>
</organism>
<evidence type="ECO:0000313" key="3">
    <source>
        <dbReference type="EMBL" id="KAG0327343.1"/>
    </source>
</evidence>
<name>A0A9P6UZ77_9FUNG</name>
<dbReference type="OrthoDB" id="5541797at2759"/>
<evidence type="ECO:0000256" key="1">
    <source>
        <dbReference type="SAM" id="MobiDB-lite"/>
    </source>
</evidence>
<dbReference type="SUPFAM" id="SSF54928">
    <property type="entry name" value="RNA-binding domain, RBD"/>
    <property type="match status" value="1"/>
</dbReference>
<dbReference type="Gene3D" id="3.30.70.330">
    <property type="match status" value="1"/>
</dbReference>
<protein>
    <recommendedName>
        <fullName evidence="2">RRM domain-containing protein</fullName>
    </recommendedName>
</protein>